<evidence type="ECO:0000313" key="2">
    <source>
        <dbReference type="EMBL" id="KAL3101110.1"/>
    </source>
</evidence>
<reference evidence="2 3" key="1">
    <citation type="submission" date="2024-10" db="EMBL/GenBank/DDBJ databases">
        <authorList>
            <person name="Kim D."/>
        </authorList>
    </citation>
    <scope>NUCLEOTIDE SEQUENCE [LARGE SCALE GENOMIC DNA]</scope>
    <source>
        <strain evidence="2">Taebaek</strain>
    </source>
</reference>
<organism evidence="2 3">
    <name type="scientific">Heterodera schachtii</name>
    <name type="common">Sugarbeet cyst nematode worm</name>
    <name type="synonym">Tylenchus schachtii</name>
    <dbReference type="NCBI Taxonomy" id="97005"/>
    <lineage>
        <taxon>Eukaryota</taxon>
        <taxon>Metazoa</taxon>
        <taxon>Ecdysozoa</taxon>
        <taxon>Nematoda</taxon>
        <taxon>Chromadorea</taxon>
        <taxon>Rhabditida</taxon>
        <taxon>Tylenchina</taxon>
        <taxon>Tylenchomorpha</taxon>
        <taxon>Tylenchoidea</taxon>
        <taxon>Heteroderidae</taxon>
        <taxon>Heteroderinae</taxon>
        <taxon>Heterodera</taxon>
    </lineage>
</organism>
<proteinExistence type="predicted"/>
<feature type="region of interest" description="Disordered" evidence="1">
    <location>
        <begin position="257"/>
        <end position="408"/>
    </location>
</feature>
<protein>
    <submittedName>
        <fullName evidence="2">Uncharacterized protein</fullName>
    </submittedName>
</protein>
<feature type="compositionally biased region" description="Basic and acidic residues" evidence="1">
    <location>
        <begin position="275"/>
        <end position="316"/>
    </location>
</feature>
<accession>A0ABD2KEM5</accession>
<dbReference type="Proteomes" id="UP001620645">
    <property type="component" value="Unassembled WGS sequence"/>
</dbReference>
<feature type="compositionally biased region" description="Basic and acidic residues" evidence="1">
    <location>
        <begin position="323"/>
        <end position="334"/>
    </location>
</feature>
<feature type="compositionally biased region" description="Low complexity" evidence="1">
    <location>
        <begin position="260"/>
        <end position="269"/>
    </location>
</feature>
<dbReference type="AlphaFoldDB" id="A0ABD2KEM5"/>
<evidence type="ECO:0000256" key="1">
    <source>
        <dbReference type="SAM" id="MobiDB-lite"/>
    </source>
</evidence>
<name>A0ABD2KEM5_HETSC</name>
<sequence>MPDNYGILLDSDVPSMERHLAEIRQSLSQLKQFRLSGPTSEYFHSTRRPQSVFSNSRVMSDQQQMVRISAGEFGKSFPPPSMVQIRSRLLNMEWHIEGRVRELLDEYRNRRANSHTVPTRRQLSAPPSASLFNRAHFVKEQPTNYPIYDDIPPLVQPHQLQPNLALFDEHSQRMAQNEFASGTTDARDRPTVVQQNVRLPSPPLLTVTVHQNALSHGSAVGTDVGGGGAVTFEPIRPLILGGTKVGRDEARAQIAALDSQQYQKQQQQQGSTVAKSEEKPRDTVNERNENEAKVEEKRRNADDELERRKQDEKAEPMKQQQQKQEDENFRKMLEVLKNPRKFNISSTESSSSESPRREQKPVPSQQPLTTVTAPPALPPTGPTVPAVTVPQMYTANRDSSDSDSDFFK</sequence>
<keyword evidence="3" id="KW-1185">Reference proteome</keyword>
<gene>
    <name evidence="2" type="ORF">niasHS_001570</name>
</gene>
<evidence type="ECO:0000313" key="3">
    <source>
        <dbReference type="Proteomes" id="UP001620645"/>
    </source>
</evidence>
<dbReference type="EMBL" id="JBICCN010000027">
    <property type="protein sequence ID" value="KAL3101110.1"/>
    <property type="molecule type" value="Genomic_DNA"/>
</dbReference>
<comment type="caution">
    <text evidence="2">The sequence shown here is derived from an EMBL/GenBank/DDBJ whole genome shotgun (WGS) entry which is preliminary data.</text>
</comment>